<dbReference type="Proteomes" id="UP000033202">
    <property type="component" value="Unassembled WGS sequence"/>
</dbReference>
<accession>A0A0E9MTD4</accession>
<dbReference type="EMBL" id="BBWU01000051">
    <property type="protein sequence ID" value="GAO40743.1"/>
    <property type="molecule type" value="Genomic_DNA"/>
</dbReference>
<name>A0A0E9MTD4_9SPHN</name>
<evidence type="ECO:0000313" key="1">
    <source>
        <dbReference type="EMBL" id="GAO40743.1"/>
    </source>
</evidence>
<proteinExistence type="predicted"/>
<evidence type="ECO:0000313" key="2">
    <source>
        <dbReference type="Proteomes" id="UP000033202"/>
    </source>
</evidence>
<reference evidence="1 2" key="1">
    <citation type="submission" date="2015-04" db="EMBL/GenBank/DDBJ databases">
        <title>Whole genome shotgun sequence of Sphingomonas changbaiensis NBRC 104936.</title>
        <authorList>
            <person name="Katano-Makiyama Y."/>
            <person name="Hosoyama A."/>
            <person name="Hashimoto M."/>
            <person name="Noguchi M."/>
            <person name="Tsuchikane K."/>
            <person name="Ohji S."/>
            <person name="Yamazoe A."/>
            <person name="Ichikawa N."/>
            <person name="Kimura A."/>
            <person name="Fujita N."/>
        </authorList>
    </citation>
    <scope>NUCLEOTIDE SEQUENCE [LARGE SCALE GENOMIC DNA]</scope>
    <source>
        <strain evidence="1 2">NBRC 104936</strain>
    </source>
</reference>
<organism evidence="1 2">
    <name type="scientific">Sphingomonas changbaiensis NBRC 104936</name>
    <dbReference type="NCBI Taxonomy" id="1219043"/>
    <lineage>
        <taxon>Bacteria</taxon>
        <taxon>Pseudomonadati</taxon>
        <taxon>Pseudomonadota</taxon>
        <taxon>Alphaproteobacteria</taxon>
        <taxon>Sphingomonadales</taxon>
        <taxon>Sphingomonadaceae</taxon>
        <taxon>Sphingomonas</taxon>
    </lineage>
</organism>
<sequence length="204" mass="21871">MARERLARARGIGNDAAVTGPALPWRPEFLAALRMLARASEGLAQRGYSRPVLVGGGAVEFYTGSAIMTGDIDITTPVQPELEEELQKLGFVRPSGPGKSTRGWIHPDIGLGFEVVGSSPMGGSVPATRLAMIRAIPNEPELVVLSVEDMIADRMGQYASGTAREMIDQARTLFGLNVALDIDYLDGRIREESVGDYGVEDLEA</sequence>
<gene>
    <name evidence="1" type="ORF">SCH01S_51_00750</name>
</gene>
<comment type="caution">
    <text evidence="1">The sequence shown here is derived from an EMBL/GenBank/DDBJ whole genome shotgun (WGS) entry which is preliminary data.</text>
</comment>
<dbReference type="STRING" id="1219043.SCH01S_51_00750"/>
<protein>
    <submittedName>
        <fullName evidence="1">Uncharacterized protein</fullName>
    </submittedName>
</protein>
<dbReference type="AlphaFoldDB" id="A0A0E9MTD4"/>
<keyword evidence="2" id="KW-1185">Reference proteome</keyword>